<protein>
    <recommendedName>
        <fullName evidence="6">Mucin-15</fullName>
    </recommendedName>
</protein>
<keyword evidence="2" id="KW-1133">Transmembrane helix</keyword>
<dbReference type="PANTHER" id="PTHR45427">
    <property type="entry name" value="MUCIN-15"/>
    <property type="match status" value="1"/>
</dbReference>
<evidence type="ECO:0000256" key="2">
    <source>
        <dbReference type="SAM" id="Phobius"/>
    </source>
</evidence>
<feature type="signal peptide" evidence="3">
    <location>
        <begin position="1"/>
        <end position="23"/>
    </location>
</feature>
<sequence>MKLPLGLSFALLLMLSNLRQVSTQESQEWSFDPPISSSDGETMGENASGLNGEEESFLFSNQTSEDPTNEEPENEEDSTTLTPPPHVIPLNSSNDFPQLTNNETTSNSSSTTASPELTTKMSNYTGLNSTVSSSGSFPSNVTVIDTFYTQNSTTSYHGNSTTAYPPYTGNTTTVASTSTAIPANATTVQANATTIPANATTIQANATTVQTNATTIPANATTIPANATTTPANTTKLPSTRGRESTRPNRTGVSFDMRGNSERGVSPDFKQNAKSQAWGAIVGIGVAVGFVALVVYVIMKRRSHRDFSHRKLVEDMPPDPVLRLDNSEPLDLKYDGSGYYNPGVQGDNIQMTNFPRGHSN</sequence>
<feature type="region of interest" description="Disordered" evidence="1">
    <location>
        <begin position="223"/>
        <end position="254"/>
    </location>
</feature>
<evidence type="ECO:0000256" key="3">
    <source>
        <dbReference type="SAM" id="SignalP"/>
    </source>
</evidence>
<accession>A0A8B9LQH9</accession>
<evidence type="ECO:0000313" key="5">
    <source>
        <dbReference type="Proteomes" id="UP000694621"/>
    </source>
</evidence>
<feature type="compositionally biased region" description="Polar residues" evidence="1">
    <location>
        <begin position="23"/>
        <end position="40"/>
    </location>
</feature>
<dbReference type="Proteomes" id="UP000694621">
    <property type="component" value="Unplaced"/>
</dbReference>
<feature type="compositionally biased region" description="Low complexity" evidence="1">
    <location>
        <begin position="100"/>
        <end position="114"/>
    </location>
</feature>
<keyword evidence="2" id="KW-0472">Membrane</keyword>
<keyword evidence="2" id="KW-0812">Transmembrane</keyword>
<dbReference type="Ensembl" id="ENSAMXT00005058075.1">
    <property type="protein sequence ID" value="ENSAMXP00005053710.1"/>
    <property type="gene ID" value="ENSAMXG00005024056.1"/>
</dbReference>
<evidence type="ECO:0000256" key="1">
    <source>
        <dbReference type="SAM" id="MobiDB-lite"/>
    </source>
</evidence>
<name>A0A8B9LQH9_ASTMX</name>
<feature type="chain" id="PRO_5034215360" description="Mucin-15" evidence="3">
    <location>
        <begin position="24"/>
        <end position="360"/>
    </location>
</feature>
<feature type="compositionally biased region" description="Polar residues" evidence="1">
    <location>
        <begin position="90"/>
        <end position="99"/>
    </location>
</feature>
<dbReference type="GeneID" id="103042577"/>
<feature type="transmembrane region" description="Helical" evidence="2">
    <location>
        <begin position="277"/>
        <end position="299"/>
    </location>
</feature>
<dbReference type="KEGG" id="amex:103042577"/>
<dbReference type="Pfam" id="PF15672">
    <property type="entry name" value="Mucin15"/>
    <property type="match status" value="1"/>
</dbReference>
<evidence type="ECO:0008006" key="6">
    <source>
        <dbReference type="Google" id="ProtNLM"/>
    </source>
</evidence>
<feature type="compositionally biased region" description="Low complexity" evidence="1">
    <location>
        <begin position="223"/>
        <end position="235"/>
    </location>
</feature>
<dbReference type="CTD" id="143662"/>
<keyword evidence="3" id="KW-0732">Signal</keyword>
<feature type="region of interest" description="Disordered" evidence="1">
    <location>
        <begin position="23"/>
        <end position="121"/>
    </location>
</feature>
<dbReference type="AlphaFoldDB" id="A0A8B9LQH9"/>
<proteinExistence type="predicted"/>
<dbReference type="OMA" id="EYPSEPV"/>
<feature type="compositionally biased region" description="Acidic residues" evidence="1">
    <location>
        <begin position="67"/>
        <end position="78"/>
    </location>
</feature>
<reference evidence="4" key="1">
    <citation type="submission" date="2025-08" db="UniProtKB">
        <authorList>
            <consortium name="Ensembl"/>
        </authorList>
    </citation>
    <scope>IDENTIFICATION</scope>
</reference>
<dbReference type="InterPro" id="IPR031371">
    <property type="entry name" value="Mucin-15"/>
</dbReference>
<organism evidence="4 5">
    <name type="scientific">Astyanax mexicanus</name>
    <name type="common">Blind cave fish</name>
    <name type="synonym">Astyanax fasciatus mexicanus</name>
    <dbReference type="NCBI Taxonomy" id="7994"/>
    <lineage>
        <taxon>Eukaryota</taxon>
        <taxon>Metazoa</taxon>
        <taxon>Chordata</taxon>
        <taxon>Craniata</taxon>
        <taxon>Vertebrata</taxon>
        <taxon>Euteleostomi</taxon>
        <taxon>Actinopterygii</taxon>
        <taxon>Neopterygii</taxon>
        <taxon>Teleostei</taxon>
        <taxon>Ostariophysi</taxon>
        <taxon>Characiformes</taxon>
        <taxon>Characoidei</taxon>
        <taxon>Acestrorhamphidae</taxon>
        <taxon>Acestrorhamphinae</taxon>
        <taxon>Astyanax</taxon>
    </lineage>
</organism>
<dbReference type="PANTHER" id="PTHR45427:SF1">
    <property type="entry name" value="MUCIN-15"/>
    <property type="match status" value="1"/>
</dbReference>
<evidence type="ECO:0000313" key="4">
    <source>
        <dbReference type="Ensembl" id="ENSAMXP00005053710.1"/>
    </source>
</evidence>